<dbReference type="EMBL" id="JAVDYC010000001">
    <property type="protein sequence ID" value="MDR7323355.1"/>
    <property type="molecule type" value="Genomic_DNA"/>
</dbReference>
<keyword evidence="1" id="KW-1133">Transmembrane helix</keyword>
<keyword evidence="1" id="KW-0812">Transmembrane</keyword>
<evidence type="ECO:0008006" key="4">
    <source>
        <dbReference type="Google" id="ProtNLM"/>
    </source>
</evidence>
<organism evidence="2 3">
    <name type="scientific">Catenuloplanes niger</name>
    <dbReference type="NCBI Taxonomy" id="587534"/>
    <lineage>
        <taxon>Bacteria</taxon>
        <taxon>Bacillati</taxon>
        <taxon>Actinomycetota</taxon>
        <taxon>Actinomycetes</taxon>
        <taxon>Micromonosporales</taxon>
        <taxon>Micromonosporaceae</taxon>
        <taxon>Catenuloplanes</taxon>
    </lineage>
</organism>
<feature type="transmembrane region" description="Helical" evidence="1">
    <location>
        <begin position="46"/>
        <end position="65"/>
    </location>
</feature>
<reference evidence="2 3" key="1">
    <citation type="submission" date="2023-07" db="EMBL/GenBank/DDBJ databases">
        <title>Sequencing the genomes of 1000 actinobacteria strains.</title>
        <authorList>
            <person name="Klenk H.-P."/>
        </authorList>
    </citation>
    <scope>NUCLEOTIDE SEQUENCE [LARGE SCALE GENOMIC DNA]</scope>
    <source>
        <strain evidence="2 3">DSM 44711</strain>
    </source>
</reference>
<dbReference type="RefSeq" id="WP_310415108.1">
    <property type="nucleotide sequence ID" value="NZ_JAVDYC010000001.1"/>
</dbReference>
<accession>A0AAE3ZT19</accession>
<gene>
    <name evidence="2" type="ORF">J2S44_003605</name>
</gene>
<sequence>MTDDRSQTEDLGELTTEEIAAIRAARTRRRPPSRGSLAVPSARRRTAYRAAGIALGALLAVVLLVRLGQLVIDNPLAATLVVGIAVLVLRSHATSAARHAGRAWRWLRTRR</sequence>
<keyword evidence="1" id="KW-0472">Membrane</keyword>
<evidence type="ECO:0000313" key="3">
    <source>
        <dbReference type="Proteomes" id="UP001183629"/>
    </source>
</evidence>
<feature type="transmembrane region" description="Helical" evidence="1">
    <location>
        <begin position="71"/>
        <end position="89"/>
    </location>
</feature>
<proteinExistence type="predicted"/>
<dbReference type="Proteomes" id="UP001183629">
    <property type="component" value="Unassembled WGS sequence"/>
</dbReference>
<evidence type="ECO:0000256" key="1">
    <source>
        <dbReference type="SAM" id="Phobius"/>
    </source>
</evidence>
<evidence type="ECO:0000313" key="2">
    <source>
        <dbReference type="EMBL" id="MDR7323355.1"/>
    </source>
</evidence>
<dbReference type="AlphaFoldDB" id="A0AAE3ZT19"/>
<comment type="caution">
    <text evidence="2">The sequence shown here is derived from an EMBL/GenBank/DDBJ whole genome shotgun (WGS) entry which is preliminary data.</text>
</comment>
<protein>
    <recommendedName>
        <fullName evidence="4">DUF3040 domain-containing protein</fullName>
    </recommendedName>
</protein>
<keyword evidence="3" id="KW-1185">Reference proteome</keyword>
<name>A0AAE3ZT19_9ACTN</name>